<dbReference type="OrthoDB" id="7506760at2759"/>
<sequence length="162" mass="18516">MFLLFHGQPHHLEREFAMLLGGRKETTSTSSDELGLEKLCGTFNSAIATVMHVFTKPRIFDVTTSYNSMEPAARTKNERKNMTYAALPRSEAFHSRLEVQVRARNERLRGTFGLRVRYLSLSYLSERCVRVDSFYTIHVYNTFKGGSSFGARRGSHSQVENL</sequence>
<dbReference type="EMBL" id="CAKXAJ010025142">
    <property type="protein sequence ID" value="CAH2235577.1"/>
    <property type="molecule type" value="Genomic_DNA"/>
</dbReference>
<dbReference type="AlphaFoldDB" id="A0A8S4RFC3"/>
<evidence type="ECO:0000313" key="2">
    <source>
        <dbReference type="Proteomes" id="UP000838756"/>
    </source>
</evidence>
<name>A0A8S4RFC3_9NEOP</name>
<evidence type="ECO:0000313" key="1">
    <source>
        <dbReference type="EMBL" id="CAH2235577.1"/>
    </source>
</evidence>
<keyword evidence="2" id="KW-1185">Reference proteome</keyword>
<proteinExistence type="predicted"/>
<gene>
    <name evidence="1" type="primary">jg4508</name>
    <name evidence="1" type="ORF">PAEG_LOCUS13203</name>
</gene>
<accession>A0A8S4RFC3</accession>
<comment type="caution">
    <text evidence="1">The sequence shown here is derived from an EMBL/GenBank/DDBJ whole genome shotgun (WGS) entry which is preliminary data.</text>
</comment>
<protein>
    <submittedName>
        <fullName evidence="1">Jg4508 protein</fullName>
    </submittedName>
</protein>
<organism evidence="1 2">
    <name type="scientific">Pararge aegeria aegeria</name>
    <dbReference type="NCBI Taxonomy" id="348720"/>
    <lineage>
        <taxon>Eukaryota</taxon>
        <taxon>Metazoa</taxon>
        <taxon>Ecdysozoa</taxon>
        <taxon>Arthropoda</taxon>
        <taxon>Hexapoda</taxon>
        <taxon>Insecta</taxon>
        <taxon>Pterygota</taxon>
        <taxon>Neoptera</taxon>
        <taxon>Endopterygota</taxon>
        <taxon>Lepidoptera</taxon>
        <taxon>Glossata</taxon>
        <taxon>Ditrysia</taxon>
        <taxon>Papilionoidea</taxon>
        <taxon>Nymphalidae</taxon>
        <taxon>Satyrinae</taxon>
        <taxon>Satyrini</taxon>
        <taxon>Parargina</taxon>
        <taxon>Pararge</taxon>
    </lineage>
</organism>
<dbReference type="Proteomes" id="UP000838756">
    <property type="component" value="Unassembled WGS sequence"/>
</dbReference>
<reference evidence="1" key="1">
    <citation type="submission" date="2022-03" db="EMBL/GenBank/DDBJ databases">
        <authorList>
            <person name="Lindestad O."/>
        </authorList>
    </citation>
    <scope>NUCLEOTIDE SEQUENCE</scope>
</reference>